<dbReference type="InterPro" id="IPR033132">
    <property type="entry name" value="GH_1_N_CS"/>
</dbReference>
<protein>
    <recommendedName>
        <fullName evidence="6">Beta-glucosidase 11</fullName>
    </recommendedName>
</protein>
<proteinExistence type="evidence at transcript level"/>
<dbReference type="GO" id="GO:0008422">
    <property type="term" value="F:beta-glucosidase activity"/>
    <property type="evidence" value="ECO:0007669"/>
    <property type="project" value="UniProtKB-ARBA"/>
</dbReference>
<dbReference type="CAZy" id="GH1">
    <property type="family name" value="Glycoside Hydrolase Family 1"/>
</dbReference>
<dbReference type="InterPro" id="IPR001360">
    <property type="entry name" value="Glyco_hydro_1"/>
</dbReference>
<accession>B4FJU8</accession>
<dbReference type="PANTHER" id="PTHR10353:SF335">
    <property type="entry name" value="BETA-GLUCOSIDASE 2"/>
    <property type="match status" value="1"/>
</dbReference>
<evidence type="ECO:0000313" key="5">
    <source>
        <dbReference type="EMBL" id="ACF82391.1"/>
    </source>
</evidence>
<dbReference type="AlphaFoldDB" id="B4FJU8"/>
<feature type="chain" id="PRO_5009948147" description="Beta-glucosidase 11" evidence="4">
    <location>
        <begin position="25"/>
        <end position="388"/>
    </location>
</feature>
<organism evidence="5">
    <name type="scientific">Zea mays</name>
    <name type="common">Maize</name>
    <dbReference type="NCBI Taxonomy" id="4577"/>
    <lineage>
        <taxon>Eukaryota</taxon>
        <taxon>Viridiplantae</taxon>
        <taxon>Streptophyta</taxon>
        <taxon>Embryophyta</taxon>
        <taxon>Tracheophyta</taxon>
        <taxon>Spermatophyta</taxon>
        <taxon>Magnoliopsida</taxon>
        <taxon>Liliopsida</taxon>
        <taxon>Poales</taxon>
        <taxon>Poaceae</taxon>
        <taxon>PACMAD clade</taxon>
        <taxon>Panicoideae</taxon>
        <taxon>Andropogonodae</taxon>
        <taxon>Andropogoneae</taxon>
        <taxon>Tripsacinae</taxon>
        <taxon>Zea</taxon>
    </lineage>
</organism>
<dbReference type="RefSeq" id="NP_001136681.1">
    <property type="nucleotide sequence ID" value="NM_001143209.1"/>
</dbReference>
<dbReference type="KEGG" id="zma:100216811"/>
<dbReference type="HOGENOM" id="CLU_001859_1_0_1"/>
<name>B4FJU8_MAIZE</name>
<keyword evidence="4" id="KW-0732">Signal</keyword>
<keyword evidence="2" id="KW-0378">Hydrolase</keyword>
<dbReference type="InterPro" id="IPR017853">
    <property type="entry name" value="GH"/>
</dbReference>
<dbReference type="PRINTS" id="PR00131">
    <property type="entry name" value="GLHYDRLASE1"/>
</dbReference>
<dbReference type="OrthoDB" id="65569at2759"/>
<dbReference type="GeneID" id="100216811"/>
<dbReference type="ExpressionAtlas" id="B4FJU8">
    <property type="expression patterns" value="baseline and differential"/>
</dbReference>
<evidence type="ECO:0000256" key="2">
    <source>
        <dbReference type="ARBA" id="ARBA00022801"/>
    </source>
</evidence>
<dbReference type="PANTHER" id="PTHR10353">
    <property type="entry name" value="GLYCOSYL HYDROLASE"/>
    <property type="match status" value="1"/>
</dbReference>
<evidence type="ECO:0008006" key="6">
    <source>
        <dbReference type="Google" id="ProtNLM"/>
    </source>
</evidence>
<dbReference type="GO" id="GO:0005975">
    <property type="term" value="P:carbohydrate metabolic process"/>
    <property type="evidence" value="ECO:0007669"/>
    <property type="project" value="InterPro"/>
</dbReference>
<comment type="similarity">
    <text evidence="1 3">Belongs to the glycosyl hydrolase 1 family.</text>
</comment>
<evidence type="ECO:0000256" key="3">
    <source>
        <dbReference type="RuleBase" id="RU003690"/>
    </source>
</evidence>
<dbReference type="PROSITE" id="PS00653">
    <property type="entry name" value="GLYCOSYL_HYDROL_F1_2"/>
    <property type="match status" value="1"/>
</dbReference>
<evidence type="ECO:0000256" key="1">
    <source>
        <dbReference type="ARBA" id="ARBA00010838"/>
    </source>
</evidence>
<dbReference type="Pfam" id="PF00232">
    <property type="entry name" value="Glyco_hydro_1"/>
    <property type="match status" value="2"/>
</dbReference>
<reference evidence="5" key="1">
    <citation type="journal article" date="2009" name="PLoS Genet.">
        <title>Sequencing, mapping, and analysis of 27,455 maize full-length cDNAs.</title>
        <authorList>
            <person name="Soderlund C."/>
            <person name="Descour A."/>
            <person name="Kudrna D."/>
            <person name="Bomhoff M."/>
            <person name="Boyd L."/>
            <person name="Currie J."/>
            <person name="Angelova A."/>
            <person name="Collura K."/>
            <person name="Wissotski M."/>
            <person name="Ashley E."/>
            <person name="Morrow D."/>
            <person name="Fernandes J."/>
            <person name="Walbot V."/>
            <person name="Yu Y."/>
        </authorList>
    </citation>
    <scope>NUCLEOTIDE SEQUENCE</scope>
    <source>
        <strain evidence="5">B73</strain>
    </source>
</reference>
<evidence type="ECO:0000256" key="4">
    <source>
        <dbReference type="SAM" id="SignalP"/>
    </source>
</evidence>
<feature type="signal peptide" evidence="4">
    <location>
        <begin position="1"/>
        <end position="24"/>
    </location>
</feature>
<dbReference type="SUPFAM" id="SSF51445">
    <property type="entry name" value="(Trans)glycosidases"/>
    <property type="match status" value="1"/>
</dbReference>
<dbReference type="EMBL" id="BT037386">
    <property type="protein sequence ID" value="ACF82391.1"/>
    <property type="molecule type" value="mRNA"/>
</dbReference>
<dbReference type="Gene3D" id="3.20.20.80">
    <property type="entry name" value="Glycosidases"/>
    <property type="match status" value="2"/>
</dbReference>
<sequence length="388" mass="43375">MAATFAFIPLLLLVCVQSAAPVLGFTRSEFPEDFVFGSATSAYQYEGAVGEDGRSPSIWDTFTHAGRMPDKSNGDVAADGYNKYKDDVKLIIDNNLEAYRFSISWSRLIPNGRGAINPKGIEYYNNLIDELVTHGVQVHVMIYQLDLPQILEDEYGGWLSPMVVEDFTAYADVCFREFGDRVSHWTTLDEVNVAAIGSYDNGQIAPGRCSDPFGTKKCTVGNSSVEPYIAAHNMLLAHASATRLYREKYQHAPTSIPADPRGLQLLVEYLSEAYGNLPIYIQETGYATTNGSLHDTDRVDYMKTHISSTLAALRNGANVKGYFAWCFLDVFEYLSGFMSQYGLYRVDFEDEALPRQARLSARWYSKFLENKGIHVEDELDDAGSHVEQ</sequence>